<feature type="compositionally biased region" description="Low complexity" evidence="1">
    <location>
        <begin position="37"/>
        <end position="46"/>
    </location>
</feature>
<organism evidence="2 3">
    <name type="scientific">Strongylus vulgaris</name>
    <name type="common">Blood worm</name>
    <dbReference type="NCBI Taxonomy" id="40348"/>
    <lineage>
        <taxon>Eukaryota</taxon>
        <taxon>Metazoa</taxon>
        <taxon>Ecdysozoa</taxon>
        <taxon>Nematoda</taxon>
        <taxon>Chromadorea</taxon>
        <taxon>Rhabditida</taxon>
        <taxon>Rhabditina</taxon>
        <taxon>Rhabditomorpha</taxon>
        <taxon>Strongyloidea</taxon>
        <taxon>Strongylidae</taxon>
        <taxon>Strongylus</taxon>
    </lineage>
</organism>
<dbReference type="AlphaFoldDB" id="A0A3P7JMR1"/>
<dbReference type="OrthoDB" id="5866020at2759"/>
<evidence type="ECO:0000313" key="3">
    <source>
        <dbReference type="Proteomes" id="UP000270094"/>
    </source>
</evidence>
<name>A0A3P7JMR1_STRVU</name>
<protein>
    <submittedName>
        <fullName evidence="2">Uncharacterized protein</fullName>
    </submittedName>
</protein>
<keyword evidence="3" id="KW-1185">Reference proteome</keyword>
<gene>
    <name evidence="2" type="ORF">SVUK_LOCUS16267</name>
</gene>
<feature type="region of interest" description="Disordered" evidence="1">
    <location>
        <begin position="32"/>
        <end position="52"/>
    </location>
</feature>
<evidence type="ECO:0000256" key="1">
    <source>
        <dbReference type="SAM" id="MobiDB-lite"/>
    </source>
</evidence>
<proteinExistence type="predicted"/>
<reference evidence="2 3" key="1">
    <citation type="submission" date="2018-11" db="EMBL/GenBank/DDBJ databases">
        <authorList>
            <consortium name="Pathogen Informatics"/>
        </authorList>
    </citation>
    <scope>NUCLEOTIDE SEQUENCE [LARGE SCALE GENOMIC DNA]</scope>
</reference>
<dbReference type="EMBL" id="UYYB01112113">
    <property type="protein sequence ID" value="VDM81269.1"/>
    <property type="molecule type" value="Genomic_DNA"/>
</dbReference>
<dbReference type="Proteomes" id="UP000270094">
    <property type="component" value="Unassembled WGS sequence"/>
</dbReference>
<sequence length="150" mass="17007">MKAMSRLRDPAEYVSKAKHRWAGHIMRRTNDRWTKNSGMDSSQSKMSSREPPTRGIVAASELLEMLGSDPHNLPASPAPRKPMKSHRVILVVCYIANKFCAGLRHWKGAFLLWTDVPLFGGLQATVMPVNSAYEWFTSSFRYLTRIENLG</sequence>
<accession>A0A3P7JMR1</accession>
<evidence type="ECO:0000313" key="2">
    <source>
        <dbReference type="EMBL" id="VDM81269.1"/>
    </source>
</evidence>